<evidence type="ECO:0000313" key="3">
    <source>
        <dbReference type="Proteomes" id="UP000664859"/>
    </source>
</evidence>
<protein>
    <recommendedName>
        <fullName evidence="1">CFA20 domain-containing protein</fullName>
    </recommendedName>
</protein>
<sequence>MFEADDNGGNLANGDITDNTLVDLVLPAQSIGGEYADLQAVSAAMRECELLGGDNEISAYDDEELGVQMLEILGESARVAFPCYCVRPILCAHLKMIDRFCSIDVDLLDDTGQHRSMNLSNHRSVATIDGAYADLPMQLTSGWNHLAIDLNLVTRTAFGTGLSATCQVAVNGSCRVAKLFFEQEAYADAQLPGHLQALST</sequence>
<accession>A0A835YVF2</accession>
<dbReference type="PANTHER" id="PTHR12458">
    <property type="entry name" value="ORF PROTEIN"/>
    <property type="match status" value="1"/>
</dbReference>
<evidence type="ECO:0000259" key="1">
    <source>
        <dbReference type="Pfam" id="PF05018"/>
    </source>
</evidence>
<name>A0A835YVF2_9STRA</name>
<keyword evidence="3" id="KW-1185">Reference proteome</keyword>
<dbReference type="AlphaFoldDB" id="A0A835YVF2"/>
<dbReference type="Pfam" id="PF05018">
    <property type="entry name" value="CFA20_dom"/>
    <property type="match status" value="1"/>
</dbReference>
<proteinExistence type="predicted"/>
<gene>
    <name evidence="2" type="ORF">JKP88DRAFT_199480</name>
</gene>
<feature type="domain" description="CFA20" evidence="1">
    <location>
        <begin position="45"/>
        <end position="196"/>
    </location>
</feature>
<dbReference type="EMBL" id="JAFCMP010000257">
    <property type="protein sequence ID" value="KAG5182251.1"/>
    <property type="molecule type" value="Genomic_DNA"/>
</dbReference>
<dbReference type="Proteomes" id="UP000664859">
    <property type="component" value="Unassembled WGS sequence"/>
</dbReference>
<dbReference type="InterPro" id="IPR007714">
    <property type="entry name" value="CFA20_dom"/>
</dbReference>
<reference evidence="2" key="1">
    <citation type="submission" date="2021-02" db="EMBL/GenBank/DDBJ databases">
        <title>First Annotated Genome of the Yellow-green Alga Tribonema minus.</title>
        <authorList>
            <person name="Mahan K.M."/>
        </authorList>
    </citation>
    <scope>NUCLEOTIDE SEQUENCE</scope>
    <source>
        <strain evidence="2">UTEX B ZZ1240</strain>
    </source>
</reference>
<evidence type="ECO:0000313" key="2">
    <source>
        <dbReference type="EMBL" id="KAG5182251.1"/>
    </source>
</evidence>
<comment type="caution">
    <text evidence="2">The sequence shown here is derived from an EMBL/GenBank/DDBJ whole genome shotgun (WGS) entry which is preliminary data.</text>
</comment>
<dbReference type="OrthoDB" id="7486196at2759"/>
<dbReference type="InterPro" id="IPR040441">
    <property type="entry name" value="CFA20/CFAP20DC"/>
</dbReference>
<organism evidence="2 3">
    <name type="scientific">Tribonema minus</name>
    <dbReference type="NCBI Taxonomy" id="303371"/>
    <lineage>
        <taxon>Eukaryota</taxon>
        <taxon>Sar</taxon>
        <taxon>Stramenopiles</taxon>
        <taxon>Ochrophyta</taxon>
        <taxon>PX clade</taxon>
        <taxon>Xanthophyceae</taxon>
        <taxon>Tribonematales</taxon>
        <taxon>Tribonemataceae</taxon>
        <taxon>Tribonema</taxon>
    </lineage>
</organism>